<dbReference type="InterPro" id="IPR013951">
    <property type="entry name" value="Rxt3"/>
</dbReference>
<comment type="caution">
    <text evidence="2">The sequence shown here is derived from an EMBL/GenBank/DDBJ whole genome shotgun (WGS) entry which is preliminary data.</text>
</comment>
<dbReference type="Proteomes" id="UP001623330">
    <property type="component" value="Unassembled WGS sequence"/>
</dbReference>
<keyword evidence="3" id="KW-1185">Reference proteome</keyword>
<evidence type="ECO:0000313" key="2">
    <source>
        <dbReference type="EMBL" id="KAL3229559.1"/>
    </source>
</evidence>
<gene>
    <name evidence="2" type="ORF">RNJ44_01695</name>
</gene>
<feature type="region of interest" description="Disordered" evidence="1">
    <location>
        <begin position="1"/>
        <end position="77"/>
    </location>
</feature>
<evidence type="ECO:0000256" key="1">
    <source>
        <dbReference type="SAM" id="MobiDB-lite"/>
    </source>
</evidence>
<feature type="compositionally biased region" description="Basic and acidic residues" evidence="1">
    <location>
        <begin position="31"/>
        <end position="55"/>
    </location>
</feature>
<protein>
    <submittedName>
        <fullName evidence="2">Transcriptional regulatory protein RXT3</fullName>
    </submittedName>
</protein>
<dbReference type="Pfam" id="PF08642">
    <property type="entry name" value="Rxt3"/>
    <property type="match status" value="1"/>
</dbReference>
<feature type="compositionally biased region" description="Polar residues" evidence="1">
    <location>
        <begin position="7"/>
        <end position="22"/>
    </location>
</feature>
<organism evidence="2 3">
    <name type="scientific">Nakaseomyces bracarensis</name>
    <dbReference type="NCBI Taxonomy" id="273131"/>
    <lineage>
        <taxon>Eukaryota</taxon>
        <taxon>Fungi</taxon>
        <taxon>Dikarya</taxon>
        <taxon>Ascomycota</taxon>
        <taxon>Saccharomycotina</taxon>
        <taxon>Saccharomycetes</taxon>
        <taxon>Saccharomycetales</taxon>
        <taxon>Saccharomycetaceae</taxon>
        <taxon>Nakaseomyces</taxon>
    </lineage>
</organism>
<evidence type="ECO:0000313" key="3">
    <source>
        <dbReference type="Proteomes" id="UP001623330"/>
    </source>
</evidence>
<accession>A0ABR4NNI6</accession>
<reference evidence="2 3" key="1">
    <citation type="submission" date="2024-05" db="EMBL/GenBank/DDBJ databases">
        <title>Long read based assembly of the Candida bracarensis genome reveals expanded adhesin content.</title>
        <authorList>
            <person name="Marcet-Houben M."/>
            <person name="Ksiezopolska E."/>
            <person name="Gabaldon T."/>
        </authorList>
    </citation>
    <scope>NUCLEOTIDE SEQUENCE [LARGE SCALE GENOMIC DNA]</scope>
    <source>
        <strain evidence="2 3">CBM6</strain>
    </source>
</reference>
<dbReference type="EMBL" id="JBEVYD010000011">
    <property type="protein sequence ID" value="KAL3229559.1"/>
    <property type="molecule type" value="Genomic_DNA"/>
</dbReference>
<name>A0ABR4NNI6_9SACH</name>
<proteinExistence type="predicted"/>
<sequence>MDDAYKATQSQIYSLQETLLDSNKNAKRPKKEKEVKEKDKEVKDKDKDKDKEVKEKKPRAKKRKGDENVQHKRSNSNKLKKIEEARVYVVSESILDHISVEDKKFLGTIQYDSMHEGVLNNVLPRRQDNCLTAPVDGISVPFPFNLERRILPVPFMPEFSGDKVYSIVTVRIKFEDYMKSFNKDVSCPRTFNNEIWGCDVYTDDTDPILALRHCGFTHIDTAAANNNNTNISTGGKGKNTQKVIVPAPLQRTPVNIDNKDNVTGEISKVEGELKPFDLEVDLLLLPRLQQYFSVKRYGINSRHWGSFSTPLKLDAYTVYLRMSMHMNLEDNIYPTETASHDGISYGIHKIVIKQRDPDTVDW</sequence>